<sequence length="286" mass="33118">MFFLVVTNVLLSIIFASIVFGLNFYLLWSIFYSKRIPFKSDLILIYVRFAIDVGYNLSVAINKTYYLADIVSKIFVFKNVTLFLLWPTLICATMRVTLVFLISFDRLMASLFPISYHNHRYKISTYHILLIVFCSAFFDQYILFGYCKNVIDVPLECDNFQCSVNQCYQDYWVNHEQVLYYLIGSSSVILFFRLFVWSYFAKTQTSQLISRATQIALLDSIIIFVFNILPLFVYANFSSINFKTVGPLTTVSKNAGSLIESIIICRILLREKVVTAIVVPPNVLIF</sequence>
<dbReference type="PANTHER" id="PTHR46418:SF1">
    <property type="entry name" value="G-PROTEIN COUPLED RECEPTORS FAMILY 1 PROFILE DOMAIN-CONTAINING PROTEIN-RELATED"/>
    <property type="match status" value="1"/>
</dbReference>
<dbReference type="PIR" id="T22624">
    <property type="entry name" value="T22624"/>
</dbReference>
<dbReference type="CTD" id="186206"/>
<dbReference type="InterPro" id="IPR019420">
    <property type="entry name" value="7TM_GPCR_serpentine_rcpt_Srbc"/>
</dbReference>
<feature type="transmembrane region" description="Helical" evidence="1">
    <location>
        <begin position="125"/>
        <end position="144"/>
    </location>
</feature>
<proteinExistence type="predicted"/>
<keyword evidence="3" id="KW-1185">Reference proteome</keyword>
<evidence type="ECO:0000256" key="1">
    <source>
        <dbReference type="SAM" id="Phobius"/>
    </source>
</evidence>
<feature type="transmembrane region" description="Helical" evidence="1">
    <location>
        <begin position="178"/>
        <end position="200"/>
    </location>
</feature>
<gene>
    <name evidence="2 4" type="primary">srbc-51</name>
    <name evidence="2" type="ORF">CELE_F54B8.9</name>
    <name evidence="4" type="ORF">F54B8.9</name>
</gene>
<dbReference type="GO" id="GO:0004930">
    <property type="term" value="F:G protein-coupled receptor activity"/>
    <property type="evidence" value="ECO:0000318"/>
    <property type="project" value="GO_Central"/>
</dbReference>
<dbReference type="Pfam" id="PF10316">
    <property type="entry name" value="7TM_GPCR_Srbc"/>
    <property type="match status" value="1"/>
</dbReference>
<dbReference type="Proteomes" id="UP000001940">
    <property type="component" value="Chromosome V"/>
</dbReference>
<dbReference type="HOGENOM" id="CLU_059075_0_1_1"/>
<feature type="transmembrane region" description="Helical" evidence="1">
    <location>
        <begin position="212"/>
        <end position="235"/>
    </location>
</feature>
<dbReference type="EMBL" id="BX284605">
    <property type="protein sequence ID" value="CAB07629.1"/>
    <property type="molecule type" value="Genomic_DNA"/>
</dbReference>
<feature type="transmembrane region" description="Helical" evidence="1">
    <location>
        <begin position="6"/>
        <end position="31"/>
    </location>
</feature>
<dbReference type="PANTHER" id="PTHR46418">
    <property type="entry name" value="SRBC-64-RELATED-RELATED"/>
    <property type="match status" value="1"/>
</dbReference>
<keyword evidence="2" id="KW-0675">Receptor</keyword>
<reference evidence="2 3" key="1">
    <citation type="journal article" date="1998" name="Science">
        <title>Genome sequence of the nematode C. elegans: a platform for investigating biology.</title>
        <authorList>
            <consortium name="The C. elegans sequencing consortium"/>
            <person name="Sulson J.E."/>
            <person name="Waterston R."/>
        </authorList>
    </citation>
    <scope>NUCLEOTIDE SEQUENCE [LARGE SCALE GENOMIC DNA]</scope>
    <source>
        <strain evidence="2 3">Bristol N2</strain>
    </source>
</reference>
<dbReference type="UCSC" id="F54B8.9">
    <property type="organism name" value="c. elegans"/>
</dbReference>
<dbReference type="GO" id="GO:0097730">
    <property type="term" value="C:non-motile cilium"/>
    <property type="evidence" value="ECO:0000318"/>
    <property type="project" value="GO_Central"/>
</dbReference>
<dbReference type="FunCoup" id="O45565">
    <property type="interactions" value="19"/>
</dbReference>
<dbReference type="SMR" id="O45565"/>
<dbReference type="KEGG" id="cel:CELE_F54B8.9"/>
<organism evidence="2 3">
    <name type="scientific">Caenorhabditis elegans</name>
    <dbReference type="NCBI Taxonomy" id="6239"/>
    <lineage>
        <taxon>Eukaryota</taxon>
        <taxon>Metazoa</taxon>
        <taxon>Ecdysozoa</taxon>
        <taxon>Nematoda</taxon>
        <taxon>Chromadorea</taxon>
        <taxon>Rhabditida</taxon>
        <taxon>Rhabditina</taxon>
        <taxon>Rhabditomorpha</taxon>
        <taxon>Rhabditoidea</taxon>
        <taxon>Rhabditidae</taxon>
        <taxon>Peloderinae</taxon>
        <taxon>Caenorhabditis</taxon>
    </lineage>
</organism>
<keyword evidence="1" id="KW-0472">Membrane</keyword>
<dbReference type="InParanoid" id="O45565"/>
<feature type="transmembrane region" description="Helical" evidence="1">
    <location>
        <begin position="81"/>
        <end position="104"/>
    </location>
</feature>
<protein>
    <submittedName>
        <fullName evidence="2">Serpentine Receptor, class BC (Class B-like)</fullName>
    </submittedName>
</protein>
<dbReference type="PaxDb" id="6239-F54B8.9"/>
<dbReference type="GO" id="GO:1990075">
    <property type="term" value="C:periciliary membrane compartment"/>
    <property type="evidence" value="ECO:0000318"/>
    <property type="project" value="GO_Central"/>
</dbReference>
<dbReference type="AGR" id="WB:WBGene00010023"/>
<dbReference type="WormBase" id="F54B8.9">
    <property type="protein sequence ID" value="CE16111"/>
    <property type="gene ID" value="WBGene00010023"/>
    <property type="gene designation" value="srbc-51"/>
</dbReference>
<dbReference type="GeneID" id="186206"/>
<name>O45565_CAEEL</name>
<keyword evidence="1" id="KW-0812">Transmembrane</keyword>
<dbReference type="AlphaFoldDB" id="O45565"/>
<evidence type="ECO:0000313" key="4">
    <source>
        <dbReference type="WormBase" id="F54B8.9"/>
    </source>
</evidence>
<dbReference type="PhylomeDB" id="O45565"/>
<evidence type="ECO:0000313" key="2">
    <source>
        <dbReference type="EMBL" id="CAB07629.1"/>
    </source>
</evidence>
<evidence type="ECO:0000313" key="3">
    <source>
        <dbReference type="Proteomes" id="UP000001940"/>
    </source>
</evidence>
<keyword evidence="1" id="KW-1133">Transmembrane helix</keyword>
<accession>O45565</accession>
<dbReference type="GO" id="GO:0007186">
    <property type="term" value="P:G protein-coupled receptor signaling pathway"/>
    <property type="evidence" value="ECO:0000318"/>
    <property type="project" value="GO_Central"/>
</dbReference>
<dbReference type="RefSeq" id="NP_506954.1">
    <property type="nucleotide sequence ID" value="NM_074553.1"/>
</dbReference>
<dbReference type="OrthoDB" id="5802012at2759"/>
<feature type="transmembrane region" description="Helical" evidence="1">
    <location>
        <begin position="43"/>
        <end position="61"/>
    </location>
</feature>